<dbReference type="InterPro" id="IPR001810">
    <property type="entry name" value="F-box_dom"/>
</dbReference>
<dbReference type="InterPro" id="IPR015915">
    <property type="entry name" value="Kelch-typ_b-propeller"/>
</dbReference>
<feature type="domain" description="F-box" evidence="3">
    <location>
        <begin position="8"/>
        <end position="48"/>
    </location>
</feature>
<reference evidence="4" key="1">
    <citation type="journal article" date="2019" name="Sci. Rep.">
        <title>Draft genome of Tanacetum cinerariifolium, the natural source of mosquito coil.</title>
        <authorList>
            <person name="Yamashiro T."/>
            <person name="Shiraishi A."/>
            <person name="Satake H."/>
            <person name="Nakayama K."/>
        </authorList>
    </citation>
    <scope>NUCLEOTIDE SEQUENCE</scope>
</reference>
<keyword evidence="2" id="KW-0677">Repeat</keyword>
<protein>
    <recommendedName>
        <fullName evidence="3">F-box domain-containing protein</fullName>
    </recommendedName>
</protein>
<dbReference type="PANTHER" id="PTHR46344:SF21">
    <property type="entry name" value="F-BOX_KELCH-REPEAT PROTEIN SKIP30 ISOFORM X2"/>
    <property type="match status" value="1"/>
</dbReference>
<dbReference type="SUPFAM" id="SSF117281">
    <property type="entry name" value="Kelch motif"/>
    <property type="match status" value="1"/>
</dbReference>
<evidence type="ECO:0000256" key="2">
    <source>
        <dbReference type="ARBA" id="ARBA00022737"/>
    </source>
</evidence>
<accession>A0A6L2MPB6</accession>
<dbReference type="CDD" id="cd22152">
    <property type="entry name" value="F-box_AtAFR-like"/>
    <property type="match status" value="1"/>
</dbReference>
<comment type="caution">
    <text evidence="4">The sequence shown here is derived from an EMBL/GenBank/DDBJ whole genome shotgun (WGS) entry which is preliminary data.</text>
</comment>
<evidence type="ECO:0000313" key="4">
    <source>
        <dbReference type="EMBL" id="GEU75836.1"/>
    </source>
</evidence>
<dbReference type="SMART" id="SM00256">
    <property type="entry name" value="FBOX"/>
    <property type="match status" value="1"/>
</dbReference>
<gene>
    <name evidence="4" type="ORF">Tci_047814</name>
</gene>
<name>A0A6L2MPB6_TANCI</name>
<sequence length="368" mass="41186">MSILIEGLPNDIAIRCLARVPYYLFPKLETVSHSWRAAVQSTEFYRARQAVNSTESLLCVCAFDPENIWQLYDPNRDIWLTLPILPSEVRNLAQFGVVSVSGKLFVLGGGSDAVDPLTGDQDGTFATNEVWAYDPVFRQWAQRAPMAVPRAMFACCVWNGKILVAGGFTTCRKSISKAEIYDPDTDTWDPVPDLDHTHNSACTGLVIDGAVHVVHKGLTTVQVLENLNDKWRVCDRSWTQGPMTVVNGSLYVMSHGFIYKQERDMRKVVGSASDFKKRIGYAMTGFRDDIYVIGGVVGPEGWNWDIKKKSDVDVLLLGNENERPVWQKVASMTRCQGSILGIPKSELYLNIKKKASENELYGFIQTSF</sequence>
<dbReference type="PANTHER" id="PTHR46344">
    <property type="entry name" value="OS02G0202900 PROTEIN"/>
    <property type="match status" value="1"/>
</dbReference>
<evidence type="ECO:0000256" key="1">
    <source>
        <dbReference type="ARBA" id="ARBA00022441"/>
    </source>
</evidence>
<dbReference type="Gene3D" id="2.120.10.80">
    <property type="entry name" value="Kelch-type beta propeller"/>
    <property type="match status" value="1"/>
</dbReference>
<dbReference type="InterPro" id="IPR006652">
    <property type="entry name" value="Kelch_1"/>
</dbReference>
<dbReference type="SMART" id="SM00612">
    <property type="entry name" value="Kelch"/>
    <property type="match status" value="2"/>
</dbReference>
<keyword evidence="1" id="KW-0880">Kelch repeat</keyword>
<evidence type="ECO:0000259" key="3">
    <source>
        <dbReference type="SMART" id="SM00256"/>
    </source>
</evidence>
<dbReference type="EMBL" id="BKCJ010007160">
    <property type="protein sequence ID" value="GEU75836.1"/>
    <property type="molecule type" value="Genomic_DNA"/>
</dbReference>
<proteinExistence type="predicted"/>
<organism evidence="4">
    <name type="scientific">Tanacetum cinerariifolium</name>
    <name type="common">Dalmatian daisy</name>
    <name type="synonym">Chrysanthemum cinerariifolium</name>
    <dbReference type="NCBI Taxonomy" id="118510"/>
    <lineage>
        <taxon>Eukaryota</taxon>
        <taxon>Viridiplantae</taxon>
        <taxon>Streptophyta</taxon>
        <taxon>Embryophyta</taxon>
        <taxon>Tracheophyta</taxon>
        <taxon>Spermatophyta</taxon>
        <taxon>Magnoliopsida</taxon>
        <taxon>eudicotyledons</taxon>
        <taxon>Gunneridae</taxon>
        <taxon>Pentapetalae</taxon>
        <taxon>asterids</taxon>
        <taxon>campanulids</taxon>
        <taxon>Asterales</taxon>
        <taxon>Asteraceae</taxon>
        <taxon>Asteroideae</taxon>
        <taxon>Anthemideae</taxon>
        <taxon>Anthemidinae</taxon>
        <taxon>Tanacetum</taxon>
    </lineage>
</organism>
<dbReference type="AlphaFoldDB" id="A0A6L2MPB6"/>
<dbReference type="Pfam" id="PF01344">
    <property type="entry name" value="Kelch_1"/>
    <property type="match status" value="2"/>
</dbReference>